<proteinExistence type="predicted"/>
<gene>
    <name evidence="1" type="ORF">PSTG_16179</name>
</gene>
<accession>A0A0L0UTU3</accession>
<protein>
    <submittedName>
        <fullName evidence="1">Uncharacterized protein</fullName>
    </submittedName>
</protein>
<dbReference type="AlphaFoldDB" id="A0A0L0UTU3"/>
<comment type="caution">
    <text evidence="1">The sequence shown here is derived from an EMBL/GenBank/DDBJ whole genome shotgun (WGS) entry which is preliminary data.</text>
</comment>
<evidence type="ECO:0000313" key="2">
    <source>
        <dbReference type="Proteomes" id="UP000054564"/>
    </source>
</evidence>
<dbReference type="EMBL" id="AJIL01000261">
    <property type="protein sequence ID" value="KNE90356.1"/>
    <property type="molecule type" value="Genomic_DNA"/>
</dbReference>
<reference evidence="2" key="1">
    <citation type="submission" date="2014-03" db="EMBL/GenBank/DDBJ databases">
        <title>The Genome Sequence of Puccinia striiformis f. sp. tritici PST-78.</title>
        <authorList>
            <consortium name="The Broad Institute Genome Sequencing Platform"/>
            <person name="Cuomo C."/>
            <person name="Hulbert S."/>
            <person name="Chen X."/>
            <person name="Walker B."/>
            <person name="Young S.K."/>
            <person name="Zeng Q."/>
            <person name="Gargeya S."/>
            <person name="Fitzgerald M."/>
            <person name="Haas B."/>
            <person name="Abouelleil A."/>
            <person name="Alvarado L."/>
            <person name="Arachchi H.M."/>
            <person name="Berlin A.M."/>
            <person name="Chapman S.B."/>
            <person name="Goldberg J."/>
            <person name="Griggs A."/>
            <person name="Gujja S."/>
            <person name="Hansen M."/>
            <person name="Howarth C."/>
            <person name="Imamovic A."/>
            <person name="Larimer J."/>
            <person name="McCowan C."/>
            <person name="Montmayeur A."/>
            <person name="Murphy C."/>
            <person name="Neiman D."/>
            <person name="Pearson M."/>
            <person name="Priest M."/>
            <person name="Roberts A."/>
            <person name="Saif S."/>
            <person name="Shea T."/>
            <person name="Sisk P."/>
            <person name="Sykes S."/>
            <person name="Wortman J."/>
            <person name="Nusbaum C."/>
            <person name="Birren B."/>
        </authorList>
    </citation>
    <scope>NUCLEOTIDE SEQUENCE [LARGE SCALE GENOMIC DNA]</scope>
    <source>
        <strain evidence="2">race PST-78</strain>
    </source>
</reference>
<organism evidence="1 2">
    <name type="scientific">Puccinia striiformis f. sp. tritici PST-78</name>
    <dbReference type="NCBI Taxonomy" id="1165861"/>
    <lineage>
        <taxon>Eukaryota</taxon>
        <taxon>Fungi</taxon>
        <taxon>Dikarya</taxon>
        <taxon>Basidiomycota</taxon>
        <taxon>Pucciniomycotina</taxon>
        <taxon>Pucciniomycetes</taxon>
        <taxon>Pucciniales</taxon>
        <taxon>Pucciniaceae</taxon>
        <taxon>Puccinia</taxon>
    </lineage>
</organism>
<name>A0A0L0UTU3_9BASI</name>
<keyword evidence="2" id="KW-1185">Reference proteome</keyword>
<evidence type="ECO:0000313" key="1">
    <source>
        <dbReference type="EMBL" id="KNE90356.1"/>
    </source>
</evidence>
<sequence>MCELFNRIVYGIPVPALTFLMATKVLNESRYSREALMGIRRARLPREIIQLIDKAMVEGKASILRTEWWSSLKLLLPNSFDDSLHTEESKGPAQEVWLEMLSRDMLWEITDSNRCCLNPRKLQHDEEHELVRHLREYLSTLPRPLVIANRTPLSKSSMVIHEKAQSDKQAAKGEEEEEILVICLPDHVLQYGNRSPFPDKQVIGQMDLDDCDVDTLQIPRGMVEKVDVENGWNEDFVFSMRLEFQQLLKECDLALGTGDGNGLIDNLDRQLGWWRVEEVVCDCQDDENAPTL</sequence>
<dbReference type="Proteomes" id="UP000054564">
    <property type="component" value="Unassembled WGS sequence"/>
</dbReference>
<dbReference type="OrthoDB" id="2501939at2759"/>